<feature type="region of interest" description="Disordered" evidence="1">
    <location>
        <begin position="263"/>
        <end position="283"/>
    </location>
</feature>
<evidence type="ECO:0000313" key="3">
    <source>
        <dbReference type="EMBL" id="UYP48286.1"/>
    </source>
</evidence>
<dbReference type="SUPFAM" id="SSF53300">
    <property type="entry name" value="vWA-like"/>
    <property type="match status" value="1"/>
</dbReference>
<evidence type="ECO:0000313" key="4">
    <source>
        <dbReference type="Proteomes" id="UP001208689"/>
    </source>
</evidence>
<dbReference type="PANTHER" id="PTHR41248">
    <property type="entry name" value="NORD PROTEIN"/>
    <property type="match status" value="1"/>
</dbReference>
<dbReference type="Proteomes" id="UP001208689">
    <property type="component" value="Chromosome"/>
</dbReference>
<evidence type="ECO:0000256" key="1">
    <source>
        <dbReference type="SAM" id="MobiDB-lite"/>
    </source>
</evidence>
<name>A0ABY6I0E0_9ARCH</name>
<dbReference type="InterPro" id="IPR025861">
    <property type="entry name" value="CobT_VWA_dom"/>
</dbReference>
<organism evidence="3 4">
    <name type="scientific">Candidatus Lokiarchaeum ossiferum</name>
    <dbReference type="NCBI Taxonomy" id="2951803"/>
    <lineage>
        <taxon>Archaea</taxon>
        <taxon>Promethearchaeati</taxon>
        <taxon>Promethearchaeota</taxon>
        <taxon>Promethearchaeia</taxon>
        <taxon>Promethearchaeales</taxon>
        <taxon>Promethearchaeaceae</taxon>
        <taxon>Candidatus Lokiarchaeum</taxon>
    </lineage>
</organism>
<feature type="domain" description="VWFA" evidence="2">
    <location>
        <begin position="485"/>
        <end position="669"/>
    </location>
</feature>
<dbReference type="PANTHER" id="PTHR41248:SF1">
    <property type="entry name" value="NORD PROTEIN"/>
    <property type="match status" value="1"/>
</dbReference>
<dbReference type="Pfam" id="PF11775">
    <property type="entry name" value="CobT_C"/>
    <property type="match status" value="1"/>
</dbReference>
<dbReference type="Gene3D" id="3.40.50.410">
    <property type="entry name" value="von Willebrand factor, type A domain"/>
    <property type="match status" value="1"/>
</dbReference>
<protein>
    <recommendedName>
        <fullName evidence="2">VWFA domain-containing protein</fullName>
    </recommendedName>
</protein>
<keyword evidence="4" id="KW-1185">Reference proteome</keyword>
<dbReference type="SMART" id="SM00327">
    <property type="entry name" value="VWA"/>
    <property type="match status" value="1"/>
</dbReference>
<sequence length="674" mass="76345">MEIKTSKNRSFHRTLSLKERTLIENVARRVSDLSKCNICLGAPCTDGKNIFLPFNDSSLSYYDLEALAAHEGGHIRFKSLIDPKISAGISPKMPELGQIVLNICEDARIEYLLKLTFPGFWEELNELNARFCMENLVQAKELDVKNSRSEKMLNFLLHITSLIGCENEDYIYSHFLREDGFFKFGSQSMKSFWIDVKKAIYFVRKEQSFLSSIIASKKIILAIENYFKKSILEHSKSSDNRSNNSGSVNDGDSLKITKRSVSGLTEKKSNKKQTSTSKQENIESDPLSFDKLNEILKKKKKILSSSKLNGSKSSGIPITKLNSKERNMIETLIKELTEKECLESPIIDEITHKFKTELKHSHEEIESILQEMKSFKKSPATSIFEEKKRILVEGNIKIHVVSNKDELKKLNGIHSPEKSYQNIRSTYFPIIYKLRSKLAPIKQSQSLIRGQRRGYISGRDLSQVKASRGNFNRPFKRKQLSRGAQLILLIDESGSMRGSRIKMAKSAAIIIAEALKNTKIDFSIIGFGAKSSQMIICEKIYKDFRESPNSEKIGSIGISNQFIQNRDGTSFRMAVERRILKFGPQIPILIILSDGEPCHGGTSYCGQHAIIETKKSVEDILRMKIKVFALSIDSHGGSYLEAIYGKDRFQIVENLAELPNKLIKLVSNIAKALI</sequence>
<dbReference type="EMBL" id="CP104013">
    <property type="protein sequence ID" value="UYP48286.1"/>
    <property type="molecule type" value="Genomic_DNA"/>
</dbReference>
<evidence type="ECO:0000259" key="2">
    <source>
        <dbReference type="PROSITE" id="PS50234"/>
    </source>
</evidence>
<dbReference type="InterPro" id="IPR002035">
    <property type="entry name" value="VWF_A"/>
</dbReference>
<dbReference type="PROSITE" id="PS50234">
    <property type="entry name" value="VWFA"/>
    <property type="match status" value="1"/>
</dbReference>
<dbReference type="InterPro" id="IPR036465">
    <property type="entry name" value="vWFA_dom_sf"/>
</dbReference>
<proteinExistence type="predicted"/>
<gene>
    <name evidence="3" type="ORF">NEF87_004571</name>
</gene>
<reference evidence="3" key="1">
    <citation type="submission" date="2022-09" db="EMBL/GenBank/DDBJ databases">
        <title>Actin cytoskeleton and complex cell architecture in an #Asgard archaeon.</title>
        <authorList>
            <person name="Ponce Toledo R.I."/>
            <person name="Schleper C."/>
            <person name="Rodrigues Oliveira T."/>
            <person name="Wollweber F."/>
            <person name="Xu J."/>
            <person name="Rittmann S."/>
            <person name="Klingl A."/>
            <person name="Pilhofer M."/>
        </authorList>
    </citation>
    <scope>NUCLEOTIDE SEQUENCE</scope>
    <source>
        <strain evidence="3">B-35</strain>
    </source>
</reference>
<dbReference type="InterPro" id="IPR051928">
    <property type="entry name" value="NorD/CobT"/>
</dbReference>
<accession>A0ABY6I0E0</accession>